<keyword evidence="3" id="KW-1185">Reference proteome</keyword>
<accession>A0ABS0DIH8</accession>
<keyword evidence="1" id="KW-1133">Transmembrane helix</keyword>
<reference evidence="2 3" key="1">
    <citation type="submission" date="2020-10" db="EMBL/GenBank/DDBJ databases">
        <title>Identification of Nocardia species via Next-generation sequencing and recognition of intraspecies genetic diversity.</title>
        <authorList>
            <person name="Li P."/>
            <person name="Li P."/>
            <person name="Lu B."/>
        </authorList>
    </citation>
    <scope>NUCLEOTIDE SEQUENCE [LARGE SCALE GENOMIC DNA]</scope>
    <source>
        <strain evidence="2 3">BJ06-0143</strain>
    </source>
</reference>
<gene>
    <name evidence="2" type="ORF">IU449_27565</name>
</gene>
<name>A0ABS0DIH8_9NOCA</name>
<sequence>METWLGTVIGAAIAFIGIVIVQWNTRWIESTKWNRTHSVRWDVVRHTAYAAFAAAVKSEVRMHLMIAAGRWSEMWPDHATIELSAGRVQLEELETERMRLFESVILLGDPAVVSAARTWAWEVWNLRQTFNTSYSGGGERFIELYNRTGRARDAFYIAARSDLQVDGDLAAVPAITYAQPTRGFIEDSVGQPS</sequence>
<evidence type="ECO:0000256" key="1">
    <source>
        <dbReference type="SAM" id="Phobius"/>
    </source>
</evidence>
<protein>
    <submittedName>
        <fullName evidence="2">Uncharacterized protein</fullName>
    </submittedName>
</protein>
<proteinExistence type="predicted"/>
<dbReference type="EMBL" id="JADLQN010000011">
    <property type="protein sequence ID" value="MBF6358260.1"/>
    <property type="molecule type" value="Genomic_DNA"/>
</dbReference>
<evidence type="ECO:0000313" key="2">
    <source>
        <dbReference type="EMBL" id="MBF6358260.1"/>
    </source>
</evidence>
<evidence type="ECO:0000313" key="3">
    <source>
        <dbReference type="Proteomes" id="UP000707731"/>
    </source>
</evidence>
<dbReference type="RefSeq" id="WP_195005100.1">
    <property type="nucleotide sequence ID" value="NZ_JADLQN010000011.1"/>
</dbReference>
<comment type="caution">
    <text evidence="2">The sequence shown here is derived from an EMBL/GenBank/DDBJ whole genome shotgun (WGS) entry which is preliminary data.</text>
</comment>
<feature type="transmembrane region" description="Helical" evidence="1">
    <location>
        <begin position="6"/>
        <end position="25"/>
    </location>
</feature>
<organism evidence="2 3">
    <name type="scientific">Nocardia higoensis</name>
    <dbReference type="NCBI Taxonomy" id="228599"/>
    <lineage>
        <taxon>Bacteria</taxon>
        <taxon>Bacillati</taxon>
        <taxon>Actinomycetota</taxon>
        <taxon>Actinomycetes</taxon>
        <taxon>Mycobacteriales</taxon>
        <taxon>Nocardiaceae</taxon>
        <taxon>Nocardia</taxon>
    </lineage>
</organism>
<keyword evidence="1" id="KW-0472">Membrane</keyword>
<keyword evidence="1" id="KW-0812">Transmembrane</keyword>
<dbReference type="Proteomes" id="UP000707731">
    <property type="component" value="Unassembled WGS sequence"/>
</dbReference>